<evidence type="ECO:0000313" key="1">
    <source>
        <dbReference type="WBParaSite" id="MCU_011136-RA"/>
    </source>
</evidence>
<dbReference type="AlphaFoldDB" id="A0A5K3FY86"/>
<dbReference type="WBParaSite" id="MCU_011136-RA">
    <property type="protein sequence ID" value="MCU_011136-RA"/>
    <property type="gene ID" value="MCU_011136"/>
</dbReference>
<proteinExistence type="predicted"/>
<reference evidence="1" key="1">
    <citation type="submission" date="2019-11" db="UniProtKB">
        <authorList>
            <consortium name="WormBaseParasite"/>
        </authorList>
    </citation>
    <scope>IDENTIFICATION</scope>
</reference>
<accession>A0A5K3FY86</accession>
<sequence>MDIDLQVTSTSSVAEFNQNQISQMLQQQANELENSVEELIPWMCASAENTSMFVMCRAIWACLTATRLVRCLPRSANN</sequence>
<organism evidence="1">
    <name type="scientific">Mesocestoides corti</name>
    <name type="common">Flatworm</name>
    <dbReference type="NCBI Taxonomy" id="53468"/>
    <lineage>
        <taxon>Eukaryota</taxon>
        <taxon>Metazoa</taxon>
        <taxon>Spiralia</taxon>
        <taxon>Lophotrochozoa</taxon>
        <taxon>Platyhelminthes</taxon>
        <taxon>Cestoda</taxon>
        <taxon>Eucestoda</taxon>
        <taxon>Cyclophyllidea</taxon>
        <taxon>Mesocestoididae</taxon>
        <taxon>Mesocestoides</taxon>
    </lineage>
</organism>
<name>A0A5K3FY86_MESCO</name>
<protein>
    <submittedName>
        <fullName evidence="1">Chemotaxis protein</fullName>
    </submittedName>
</protein>